<dbReference type="RefSeq" id="WP_009197531.1">
    <property type="nucleotide sequence ID" value="NZ_AODQ01000200.1"/>
</dbReference>
<feature type="domain" description="N-acetyltransferase" evidence="1">
    <location>
        <begin position="14"/>
        <end position="199"/>
    </location>
</feature>
<dbReference type="Gene3D" id="3.40.630.30">
    <property type="match status" value="1"/>
</dbReference>
<dbReference type="OrthoDB" id="187903at2"/>
<proteinExistence type="predicted"/>
<dbReference type="InterPro" id="IPR000182">
    <property type="entry name" value="GNAT_dom"/>
</dbReference>
<dbReference type="AlphaFoldDB" id="M7NFY7"/>
<keyword evidence="3" id="KW-1185">Reference proteome</keyword>
<accession>M7NFY7</accession>
<dbReference type="GO" id="GO:0016747">
    <property type="term" value="F:acyltransferase activity, transferring groups other than amino-acyl groups"/>
    <property type="evidence" value="ECO:0007669"/>
    <property type="project" value="InterPro"/>
</dbReference>
<reference evidence="2 3" key="1">
    <citation type="journal article" date="2013" name="Genome Announc.">
        <title>Draft Genome Sequence of Cesiribacter andamanensis Strain AMV16T, Isolated from a Soil Sample from a Mud Volcano in the Andaman Islands, India.</title>
        <authorList>
            <person name="Shivaji S."/>
            <person name="Ara S."/>
            <person name="Begum Z."/>
            <person name="Srinivas T.N."/>
            <person name="Singh A."/>
            <person name="Kumar Pinnaka A."/>
        </authorList>
    </citation>
    <scope>NUCLEOTIDE SEQUENCE [LARGE SCALE GENOMIC DNA]</scope>
    <source>
        <strain evidence="2 3">AMV16</strain>
    </source>
</reference>
<protein>
    <recommendedName>
        <fullName evidence="1">N-acetyltransferase domain-containing protein</fullName>
    </recommendedName>
</protein>
<gene>
    <name evidence="2" type="ORF">ADICEAN_04156</name>
</gene>
<dbReference type="Proteomes" id="UP000011910">
    <property type="component" value="Unassembled WGS sequence"/>
</dbReference>
<dbReference type="Pfam" id="PF00583">
    <property type="entry name" value="Acetyltransf_1"/>
    <property type="match status" value="1"/>
</dbReference>
<dbReference type="STRING" id="1279009.ADICEAN_04156"/>
<dbReference type="EMBL" id="AODQ01000200">
    <property type="protein sequence ID" value="EMR00725.1"/>
    <property type="molecule type" value="Genomic_DNA"/>
</dbReference>
<dbReference type="PATRIC" id="fig|1279009.4.peg.4185"/>
<evidence type="ECO:0000313" key="2">
    <source>
        <dbReference type="EMBL" id="EMR00725.1"/>
    </source>
</evidence>
<dbReference type="eggNOG" id="COG0456">
    <property type="taxonomic scope" value="Bacteria"/>
</dbReference>
<name>M7NFY7_9BACT</name>
<dbReference type="SUPFAM" id="SSF55729">
    <property type="entry name" value="Acyl-CoA N-acyltransferases (Nat)"/>
    <property type="match status" value="1"/>
</dbReference>
<comment type="caution">
    <text evidence="2">The sequence shown here is derived from an EMBL/GenBank/DDBJ whole genome shotgun (WGS) entry which is preliminary data.</text>
</comment>
<dbReference type="CDD" id="cd04301">
    <property type="entry name" value="NAT_SF"/>
    <property type="match status" value="1"/>
</dbReference>
<dbReference type="PROSITE" id="PS51186">
    <property type="entry name" value="GNAT"/>
    <property type="match status" value="1"/>
</dbReference>
<dbReference type="InterPro" id="IPR016181">
    <property type="entry name" value="Acyl_CoA_acyltransferase"/>
</dbReference>
<evidence type="ECO:0000313" key="3">
    <source>
        <dbReference type="Proteomes" id="UP000011910"/>
    </source>
</evidence>
<organism evidence="2 3">
    <name type="scientific">Cesiribacter andamanensis AMV16</name>
    <dbReference type="NCBI Taxonomy" id="1279009"/>
    <lineage>
        <taxon>Bacteria</taxon>
        <taxon>Pseudomonadati</taxon>
        <taxon>Bacteroidota</taxon>
        <taxon>Cytophagia</taxon>
        <taxon>Cytophagales</taxon>
        <taxon>Cesiribacteraceae</taxon>
        <taxon>Cesiribacter</taxon>
    </lineage>
</organism>
<sequence length="199" mass="23411">MLNYELSYVKKQGQEIRTVFEDLASLRMTVFREYPYLYEGSLDYERQYLETYALSERALLFAVYKGEQMVGATTCIPLRDETAPIRQPFALAGWELDKLFYFGESLLLPPYRGQGLGHRFFDEREAWARSFGTYQKACFYAVERPDDHPLRPADYRSNEAFWKKRGYAKYPNLQTSLSWPDPGETESTPKPLVCWMRDL</sequence>
<evidence type="ECO:0000259" key="1">
    <source>
        <dbReference type="PROSITE" id="PS51186"/>
    </source>
</evidence>